<evidence type="ECO:0000313" key="1">
    <source>
        <dbReference type="EMBL" id="KAL1269178.1"/>
    </source>
</evidence>
<sequence>MGFAKVLYLKNTAIPSVYTVGAPQSMKPLKRDVGCQCIAQTTKKSVSVQASVSIPKPKRRSKAVQVKYLGHPVITPSENVCVHLETPELTSVPIKRPRMEESIDDFNDRSLLTLKEPKDFTYEPEVTEYDKK</sequence>
<dbReference type="EMBL" id="JAYMGO010000008">
    <property type="protein sequence ID" value="KAL1269178.1"/>
    <property type="molecule type" value="Genomic_DNA"/>
</dbReference>
<dbReference type="Proteomes" id="UP001558613">
    <property type="component" value="Unassembled WGS sequence"/>
</dbReference>
<organism evidence="1 2">
    <name type="scientific">Cirrhinus molitorella</name>
    <name type="common">mud carp</name>
    <dbReference type="NCBI Taxonomy" id="172907"/>
    <lineage>
        <taxon>Eukaryota</taxon>
        <taxon>Metazoa</taxon>
        <taxon>Chordata</taxon>
        <taxon>Craniata</taxon>
        <taxon>Vertebrata</taxon>
        <taxon>Euteleostomi</taxon>
        <taxon>Actinopterygii</taxon>
        <taxon>Neopterygii</taxon>
        <taxon>Teleostei</taxon>
        <taxon>Ostariophysi</taxon>
        <taxon>Cypriniformes</taxon>
        <taxon>Cyprinidae</taxon>
        <taxon>Labeoninae</taxon>
        <taxon>Labeonini</taxon>
        <taxon>Cirrhinus</taxon>
    </lineage>
</organism>
<accession>A0ABR3MX00</accession>
<gene>
    <name evidence="1" type="ORF">QQF64_031467</name>
</gene>
<comment type="caution">
    <text evidence="1">The sequence shown here is derived from an EMBL/GenBank/DDBJ whole genome shotgun (WGS) entry which is preliminary data.</text>
</comment>
<name>A0ABR3MX00_9TELE</name>
<protein>
    <submittedName>
        <fullName evidence="1">Uncharacterized protein</fullName>
    </submittedName>
</protein>
<proteinExistence type="predicted"/>
<evidence type="ECO:0000313" key="2">
    <source>
        <dbReference type="Proteomes" id="UP001558613"/>
    </source>
</evidence>
<reference evidence="1 2" key="1">
    <citation type="submission" date="2023-09" db="EMBL/GenBank/DDBJ databases">
        <authorList>
            <person name="Wang M."/>
        </authorList>
    </citation>
    <scope>NUCLEOTIDE SEQUENCE [LARGE SCALE GENOMIC DNA]</scope>
    <source>
        <strain evidence="1">GT-2023</strain>
        <tissue evidence="1">Liver</tissue>
    </source>
</reference>
<keyword evidence="2" id="KW-1185">Reference proteome</keyword>